<reference evidence="3" key="1">
    <citation type="submission" date="2019-12" db="EMBL/GenBank/DDBJ databases">
        <authorList>
            <person name="Scholes J."/>
        </authorList>
    </citation>
    <scope>NUCLEOTIDE SEQUENCE</scope>
</reference>
<feature type="compositionally biased region" description="Low complexity" evidence="1">
    <location>
        <begin position="26"/>
        <end position="40"/>
    </location>
</feature>
<evidence type="ECO:0000256" key="1">
    <source>
        <dbReference type="SAM" id="MobiDB-lite"/>
    </source>
</evidence>
<evidence type="ECO:0000313" key="3">
    <source>
        <dbReference type="EMBL" id="CAA0825148.1"/>
    </source>
</evidence>
<keyword evidence="2" id="KW-0472">Membrane</keyword>
<dbReference type="PANTHER" id="PTHR34064">
    <property type="entry name" value="OS04G0672300 PROTEIN"/>
    <property type="match status" value="1"/>
</dbReference>
<gene>
    <name evidence="3" type="ORF">SHERM_21932</name>
</gene>
<evidence type="ECO:0000256" key="2">
    <source>
        <dbReference type="SAM" id="Phobius"/>
    </source>
</evidence>
<dbReference type="AlphaFoldDB" id="A0A9N7RC36"/>
<proteinExistence type="predicted"/>
<dbReference type="PANTHER" id="PTHR34064:SF4">
    <property type="entry name" value="PROTEIN, PUTATIVE-RELATED"/>
    <property type="match status" value="1"/>
</dbReference>
<feature type="compositionally biased region" description="Polar residues" evidence="1">
    <location>
        <begin position="15"/>
        <end position="24"/>
    </location>
</feature>
<accession>A0A9N7RC36</accession>
<name>A0A9N7RC36_STRHE</name>
<dbReference type="Proteomes" id="UP001153555">
    <property type="component" value="Unassembled WGS sequence"/>
</dbReference>
<feature type="transmembrane region" description="Helical" evidence="2">
    <location>
        <begin position="111"/>
        <end position="131"/>
    </location>
</feature>
<organism evidence="3 4">
    <name type="scientific">Striga hermonthica</name>
    <name type="common">Purple witchweed</name>
    <name type="synonym">Buchnera hermonthica</name>
    <dbReference type="NCBI Taxonomy" id="68872"/>
    <lineage>
        <taxon>Eukaryota</taxon>
        <taxon>Viridiplantae</taxon>
        <taxon>Streptophyta</taxon>
        <taxon>Embryophyta</taxon>
        <taxon>Tracheophyta</taxon>
        <taxon>Spermatophyta</taxon>
        <taxon>Magnoliopsida</taxon>
        <taxon>eudicotyledons</taxon>
        <taxon>Gunneridae</taxon>
        <taxon>Pentapetalae</taxon>
        <taxon>asterids</taxon>
        <taxon>lamiids</taxon>
        <taxon>Lamiales</taxon>
        <taxon>Orobanchaceae</taxon>
        <taxon>Buchnereae</taxon>
        <taxon>Striga</taxon>
    </lineage>
</organism>
<keyword evidence="4" id="KW-1185">Reference proteome</keyword>
<comment type="caution">
    <text evidence="3">The sequence shown here is derived from an EMBL/GenBank/DDBJ whole genome shotgun (WGS) entry which is preliminary data.</text>
</comment>
<feature type="region of interest" description="Disordered" evidence="1">
    <location>
        <begin position="1"/>
        <end position="81"/>
    </location>
</feature>
<evidence type="ECO:0000313" key="4">
    <source>
        <dbReference type="Proteomes" id="UP001153555"/>
    </source>
</evidence>
<dbReference type="OrthoDB" id="1928523at2759"/>
<keyword evidence="2" id="KW-1133">Transmembrane helix</keyword>
<protein>
    <submittedName>
        <fullName evidence="3">Uncharacterized protein</fullName>
    </submittedName>
</protein>
<keyword evidence="2" id="KW-0812">Transmembrane</keyword>
<dbReference type="EMBL" id="CACSLK010026072">
    <property type="protein sequence ID" value="CAA0825148.1"/>
    <property type="molecule type" value="Genomic_DNA"/>
</dbReference>
<sequence length="138" mass="14758">MSENSQFTEKEDSSNSRIKLQKNLSQKRSSSSSTSSNSVSEAKINLATSATATLHGNGIPEKTRLHGLGPAKPPVSPPGSHQIIAVSTLGGMRLDSPHSPHAGRSFTPRRILLCFATLSSMGTIVLIYLTLSMRKDLN</sequence>